<evidence type="ECO:0000313" key="1">
    <source>
        <dbReference type="EMBL" id="HGK64142.1"/>
    </source>
</evidence>
<organism evidence="1">
    <name type="scientific">candidate division WOR-3 bacterium</name>
    <dbReference type="NCBI Taxonomy" id="2052148"/>
    <lineage>
        <taxon>Bacteria</taxon>
        <taxon>Bacteria division WOR-3</taxon>
    </lineage>
</organism>
<accession>A0A7V4E3K4</accession>
<gene>
    <name evidence="1" type="ORF">ENU74_06095</name>
</gene>
<proteinExistence type="predicted"/>
<dbReference type="EMBL" id="DTDR01000145">
    <property type="protein sequence ID" value="HGK64142.1"/>
    <property type="molecule type" value="Genomic_DNA"/>
</dbReference>
<dbReference type="AlphaFoldDB" id="A0A7V4E3K4"/>
<sequence length="106" mass="12215">MKGPYPLNLIQISLLVKPKAIGVFFIYNEKKEVIFVGRSDEDLAKELKKFLDKGKFFAFEYAISLREAYLNECKYFHGYEKNPNFIRKDHPIPPAGVEVKCPVCGL</sequence>
<name>A0A7V4E3K4_UNCW3</name>
<evidence type="ECO:0008006" key="2">
    <source>
        <dbReference type="Google" id="ProtNLM"/>
    </source>
</evidence>
<protein>
    <recommendedName>
        <fullName evidence="2">GIY-YIG domain-containing protein</fullName>
    </recommendedName>
</protein>
<comment type="caution">
    <text evidence="1">The sequence shown here is derived from an EMBL/GenBank/DDBJ whole genome shotgun (WGS) entry which is preliminary data.</text>
</comment>
<reference evidence="1" key="1">
    <citation type="journal article" date="2020" name="mSystems">
        <title>Genome- and Community-Level Interaction Insights into Carbon Utilization and Element Cycling Functions of Hydrothermarchaeota in Hydrothermal Sediment.</title>
        <authorList>
            <person name="Zhou Z."/>
            <person name="Liu Y."/>
            <person name="Xu W."/>
            <person name="Pan J."/>
            <person name="Luo Z.H."/>
            <person name="Li M."/>
        </authorList>
    </citation>
    <scope>NUCLEOTIDE SEQUENCE [LARGE SCALE GENOMIC DNA]</scope>
    <source>
        <strain evidence="1">SpSt-697</strain>
    </source>
</reference>